<evidence type="ECO:0000313" key="9">
    <source>
        <dbReference type="Proteomes" id="UP001197093"/>
    </source>
</evidence>
<dbReference type="AlphaFoldDB" id="A0AAD4EMX3"/>
<dbReference type="FunFam" id="3.60.15.10:FF:000041">
    <property type="entry name" value="Metallo-beta-lactamase domain protein"/>
    <property type="match status" value="1"/>
</dbReference>
<dbReference type="GO" id="GO:0016787">
    <property type="term" value="F:hydrolase activity"/>
    <property type="evidence" value="ECO:0007669"/>
    <property type="project" value="UniProtKB-KW"/>
</dbReference>
<evidence type="ECO:0000256" key="6">
    <source>
        <dbReference type="SAM" id="MobiDB-lite"/>
    </source>
</evidence>
<dbReference type="InterPro" id="IPR047921">
    <property type="entry name" value="LACTB2-like_MBL-fold"/>
</dbReference>
<dbReference type="Pfam" id="PF00753">
    <property type="entry name" value="Lactamase_B"/>
    <property type="match status" value="1"/>
</dbReference>
<dbReference type="PANTHER" id="PTHR23131">
    <property type="entry name" value="ENDORIBONUCLEASE LACTB2"/>
    <property type="match status" value="1"/>
</dbReference>
<keyword evidence="3" id="KW-0479">Metal-binding</keyword>
<accession>A0AAD4EMX3</accession>
<comment type="caution">
    <text evidence="8">The sequence shown here is derived from an EMBL/GenBank/DDBJ whole genome shotgun (WGS) entry which is preliminary data.</text>
</comment>
<comment type="cofactor">
    <cofactor evidence="1">
        <name>Zn(2+)</name>
        <dbReference type="ChEBI" id="CHEBI:29105"/>
    </cofactor>
</comment>
<organism evidence="8 9">
    <name type="scientific">Staphylotrichum longicolle</name>
    <dbReference type="NCBI Taxonomy" id="669026"/>
    <lineage>
        <taxon>Eukaryota</taxon>
        <taxon>Fungi</taxon>
        <taxon>Dikarya</taxon>
        <taxon>Ascomycota</taxon>
        <taxon>Pezizomycotina</taxon>
        <taxon>Sordariomycetes</taxon>
        <taxon>Sordariomycetidae</taxon>
        <taxon>Sordariales</taxon>
        <taxon>Chaetomiaceae</taxon>
        <taxon>Staphylotrichum</taxon>
    </lineage>
</organism>
<feature type="compositionally biased region" description="Pro residues" evidence="6">
    <location>
        <begin position="54"/>
        <end position="68"/>
    </location>
</feature>
<feature type="compositionally biased region" description="Pro residues" evidence="6">
    <location>
        <begin position="78"/>
        <end position="90"/>
    </location>
</feature>
<dbReference type="CDD" id="cd07722">
    <property type="entry name" value="LACTB2-like_MBL-fold"/>
    <property type="match status" value="1"/>
</dbReference>
<evidence type="ECO:0000256" key="5">
    <source>
        <dbReference type="ARBA" id="ARBA00022833"/>
    </source>
</evidence>
<dbReference type="GO" id="GO:0046872">
    <property type="term" value="F:metal ion binding"/>
    <property type="evidence" value="ECO:0007669"/>
    <property type="project" value="UniProtKB-KW"/>
</dbReference>
<name>A0AAD4EMX3_9PEZI</name>
<protein>
    <recommendedName>
        <fullName evidence="7">Metallo-beta-lactamase domain-containing protein</fullName>
    </recommendedName>
</protein>
<dbReference type="Pfam" id="PF17778">
    <property type="entry name" value="WHD_BLACT"/>
    <property type="match status" value="1"/>
</dbReference>
<feature type="region of interest" description="Disordered" evidence="6">
    <location>
        <begin position="27"/>
        <end position="92"/>
    </location>
</feature>
<proteinExistence type="inferred from homology"/>
<gene>
    <name evidence="8" type="ORF">NEMBOFW57_010518</name>
</gene>
<dbReference type="PANTHER" id="PTHR23131:SF0">
    <property type="entry name" value="ENDORIBONUCLEASE LACTB2"/>
    <property type="match status" value="1"/>
</dbReference>
<evidence type="ECO:0000256" key="1">
    <source>
        <dbReference type="ARBA" id="ARBA00001947"/>
    </source>
</evidence>
<dbReference type="InterPro" id="IPR036866">
    <property type="entry name" value="RibonucZ/Hydroxyglut_hydro"/>
</dbReference>
<evidence type="ECO:0000256" key="4">
    <source>
        <dbReference type="ARBA" id="ARBA00022801"/>
    </source>
</evidence>
<dbReference type="GO" id="GO:0044550">
    <property type="term" value="P:secondary metabolite biosynthetic process"/>
    <property type="evidence" value="ECO:0007669"/>
    <property type="project" value="TreeGrafter"/>
</dbReference>
<evidence type="ECO:0000256" key="3">
    <source>
        <dbReference type="ARBA" id="ARBA00022723"/>
    </source>
</evidence>
<reference evidence="8" key="1">
    <citation type="submission" date="2023-02" db="EMBL/GenBank/DDBJ databases">
        <authorList>
            <person name="Palmer J.M."/>
        </authorList>
    </citation>
    <scope>NUCLEOTIDE SEQUENCE</scope>
    <source>
        <strain evidence="8">FW57</strain>
    </source>
</reference>
<dbReference type="Proteomes" id="UP001197093">
    <property type="component" value="Unassembled WGS sequence"/>
</dbReference>
<evidence type="ECO:0000313" key="8">
    <source>
        <dbReference type="EMBL" id="KAG7284157.1"/>
    </source>
</evidence>
<evidence type="ECO:0000256" key="2">
    <source>
        <dbReference type="ARBA" id="ARBA00006759"/>
    </source>
</evidence>
<dbReference type="Gene3D" id="1.10.10.10">
    <property type="entry name" value="Winged helix-like DNA-binding domain superfamily/Winged helix DNA-binding domain"/>
    <property type="match status" value="1"/>
</dbReference>
<dbReference type="InterPro" id="IPR041516">
    <property type="entry name" value="LACTB2_WH"/>
</dbReference>
<dbReference type="InterPro" id="IPR050662">
    <property type="entry name" value="Sec-metab_biosynth-thioest"/>
</dbReference>
<comment type="similarity">
    <text evidence="2">Belongs to the metallo-beta-lactamase superfamily. Glyoxalase II family.</text>
</comment>
<feature type="domain" description="Metallo-beta-lactamase" evidence="7">
    <location>
        <begin position="112"/>
        <end position="274"/>
    </location>
</feature>
<sequence length="382" mass="41262">MRMLPAGPLLHRATAKRNPIARRLLAHTTRRRLNLDPAPSNPPRNPRITTPRSQPQPPPPSSPPPPPTTRLTTTPSSPKWPPLPLPPPEITPLHPKLTRILASNPSKFTLQGTNTYLLGAGATRLLIDTGEGKPAWLSALKAHLAAENATLLHVLLTHRHHDHVGGVADVRAAWPGATVWKCEPEDGEEEIVDGARWHLPEAQVTLRAVHTPGHTSDHMCFVWEEEGAVFTGDNVLGHGTSVFEDLGAYVASLERMRGLFAGGRGITGRAYPGHGEVVEDGRGRVEEYIRHRAQREEQVVQTLRGRGQEGVETTSGAGGGGDGSWAVMELVASIYRDVPESLHPAAAGGVVQILQKLLREGKAVVEGDGERWRLTGSGRSAL</sequence>
<dbReference type="Gene3D" id="3.60.15.10">
    <property type="entry name" value="Ribonuclease Z/Hydroxyacylglutathione hydrolase-like"/>
    <property type="match status" value="1"/>
</dbReference>
<keyword evidence="4" id="KW-0378">Hydrolase</keyword>
<dbReference type="InterPro" id="IPR036388">
    <property type="entry name" value="WH-like_DNA-bd_sf"/>
</dbReference>
<dbReference type="InterPro" id="IPR001279">
    <property type="entry name" value="Metallo-B-lactamas"/>
</dbReference>
<evidence type="ECO:0000259" key="7">
    <source>
        <dbReference type="SMART" id="SM00849"/>
    </source>
</evidence>
<dbReference type="SMART" id="SM00849">
    <property type="entry name" value="Lactamase_B"/>
    <property type="match status" value="1"/>
</dbReference>
<dbReference type="EMBL" id="JAHCVI010000006">
    <property type="protein sequence ID" value="KAG7284157.1"/>
    <property type="molecule type" value="Genomic_DNA"/>
</dbReference>
<dbReference type="SUPFAM" id="SSF56281">
    <property type="entry name" value="Metallo-hydrolase/oxidoreductase"/>
    <property type="match status" value="1"/>
</dbReference>
<keyword evidence="9" id="KW-1185">Reference proteome</keyword>
<keyword evidence="5" id="KW-0862">Zinc</keyword>